<sequence>MPLRPVGSSWVGLGYNQDPIYRGPQAGGAWTKTAFDRMVERVNYMRPGRVRIMLNREWFNPLGTVGEYDWDSNAMKNLYRVLEHYRTEKIPVELGMWGVMPSTDTDPYTHRNTAAVQADLVTELRRRGYTNLIRYNGVNEPNVRQTGVKDYRYADWVTATKKLRNAFEERDLPTNLIGGPDTGEAPISAYDGDLGLEAVPGNAGAAQEQRLTWSTPELTGFTARFYASTPDVHDWEFYGSPDRRAWTKIEVTHTPGPDGGTVADNPRYRTDTSGTQIPRGTQFLRLVMPAHPGVDRAISVLDATVGTGTFTDPMNNLRLTESHTGGWIHPSDKEDPTVNDWWLEAAMEERVRVGGLETHFYTREVDLNAAPDYPEAVLANAVGQIRAARSGVPIILGETGMKAPELPGGVKDYRFVSEYAHGVRMADLAVQEARAGVDGALAWCLDGYQPETQCGMWDHFQADDDKQLRPWFYTWSLLSRYLPAGSTMYAPDDPADVRVLVAKLPQPAGGWTFVLVNRGNRTASVPITAPTGEIIMDKYVYSPSKAPTDPATGFPVSDGQVRGTFDTGRPVSVAADSVVVLTTRLEPEPDRP</sequence>
<evidence type="ECO:0000256" key="1">
    <source>
        <dbReference type="SAM" id="MobiDB-lite"/>
    </source>
</evidence>
<evidence type="ECO:0000313" key="3">
    <source>
        <dbReference type="Proteomes" id="UP001241758"/>
    </source>
</evidence>
<accession>A0ABT6X0R7</accession>
<feature type="region of interest" description="Disordered" evidence="1">
    <location>
        <begin position="252"/>
        <end position="273"/>
    </location>
</feature>
<protein>
    <submittedName>
        <fullName evidence="2">Uncharacterized protein</fullName>
    </submittedName>
</protein>
<dbReference type="SUPFAM" id="SSF51445">
    <property type="entry name" value="(Trans)glycosidases"/>
    <property type="match status" value="1"/>
</dbReference>
<reference evidence="2 3" key="1">
    <citation type="submission" date="2023-05" db="EMBL/GenBank/DDBJ databases">
        <title>Actinoplanes sp. NEAU-A12 genome sequencing.</title>
        <authorList>
            <person name="Wang Z.-S."/>
        </authorList>
    </citation>
    <scope>NUCLEOTIDE SEQUENCE [LARGE SCALE GENOMIC DNA]</scope>
    <source>
        <strain evidence="2 3">NEAU-A12</strain>
    </source>
</reference>
<evidence type="ECO:0000313" key="2">
    <source>
        <dbReference type="EMBL" id="MDI6105601.1"/>
    </source>
</evidence>
<proteinExistence type="predicted"/>
<dbReference type="Gene3D" id="3.20.20.80">
    <property type="entry name" value="Glycosidases"/>
    <property type="match status" value="1"/>
</dbReference>
<organism evidence="2 3">
    <name type="scientific">Actinoplanes sandaracinus</name>
    <dbReference type="NCBI Taxonomy" id="3045177"/>
    <lineage>
        <taxon>Bacteria</taxon>
        <taxon>Bacillati</taxon>
        <taxon>Actinomycetota</taxon>
        <taxon>Actinomycetes</taxon>
        <taxon>Micromonosporales</taxon>
        <taxon>Micromonosporaceae</taxon>
        <taxon>Actinoplanes</taxon>
    </lineage>
</organism>
<keyword evidence="3" id="KW-1185">Reference proteome</keyword>
<comment type="caution">
    <text evidence="2">The sequence shown here is derived from an EMBL/GenBank/DDBJ whole genome shotgun (WGS) entry which is preliminary data.</text>
</comment>
<dbReference type="InterPro" id="IPR017853">
    <property type="entry name" value="GH"/>
</dbReference>
<dbReference type="Proteomes" id="UP001241758">
    <property type="component" value="Unassembled WGS sequence"/>
</dbReference>
<gene>
    <name evidence="2" type="ORF">QLQ12_44180</name>
</gene>
<name>A0ABT6X0R7_9ACTN</name>
<dbReference type="EMBL" id="JASCTH010000049">
    <property type="protein sequence ID" value="MDI6105601.1"/>
    <property type="molecule type" value="Genomic_DNA"/>
</dbReference>
<dbReference type="RefSeq" id="WP_282767067.1">
    <property type="nucleotide sequence ID" value="NZ_JASCTH010000049.1"/>
</dbReference>